<dbReference type="Proteomes" id="UP001249851">
    <property type="component" value="Unassembled WGS sequence"/>
</dbReference>
<dbReference type="EMBL" id="JARQWQ010000024">
    <property type="protein sequence ID" value="KAK2563820.1"/>
    <property type="molecule type" value="Genomic_DNA"/>
</dbReference>
<accession>A0AAD9QM38</accession>
<dbReference type="Pfam" id="PF15691">
    <property type="entry name" value="PPP1R32"/>
    <property type="match status" value="1"/>
</dbReference>
<evidence type="ECO:0000313" key="1">
    <source>
        <dbReference type="EMBL" id="KAK2563820.1"/>
    </source>
</evidence>
<sequence>MSVLFGGMWVHCLEKEKLLIFFLIGSIAKISFKGKQRNDPSEAERLGNMSIGTKELTGYSENNDQYFEAAETKASLRRFETHYNAKHYDMNPRGDDRKGRTDGNVFTQLPNGFTKGTSVHTLGPDIDTTAELRWQKPYVARSIKARDPFYDDHAHDAKMHTAIPMTA</sequence>
<proteinExistence type="predicted"/>
<dbReference type="GO" id="GO:0019902">
    <property type="term" value="F:phosphatase binding"/>
    <property type="evidence" value="ECO:0007669"/>
    <property type="project" value="TreeGrafter"/>
</dbReference>
<reference evidence="1" key="1">
    <citation type="journal article" date="2023" name="G3 (Bethesda)">
        <title>Whole genome assembly and annotation of the endangered Caribbean coral Acropora cervicornis.</title>
        <authorList>
            <person name="Selwyn J.D."/>
            <person name="Vollmer S.V."/>
        </authorList>
    </citation>
    <scope>NUCLEOTIDE SEQUENCE</scope>
    <source>
        <strain evidence="1">K2</strain>
    </source>
</reference>
<organism evidence="1 2">
    <name type="scientific">Acropora cervicornis</name>
    <name type="common">Staghorn coral</name>
    <dbReference type="NCBI Taxonomy" id="6130"/>
    <lineage>
        <taxon>Eukaryota</taxon>
        <taxon>Metazoa</taxon>
        <taxon>Cnidaria</taxon>
        <taxon>Anthozoa</taxon>
        <taxon>Hexacorallia</taxon>
        <taxon>Scleractinia</taxon>
        <taxon>Astrocoeniina</taxon>
        <taxon>Acroporidae</taxon>
        <taxon>Acropora</taxon>
    </lineage>
</organism>
<protein>
    <submittedName>
        <fullName evidence="1">Protein phosphatase 1 regulatory subunit 32</fullName>
    </submittedName>
</protein>
<dbReference type="InterPro" id="IPR031410">
    <property type="entry name" value="SAXO4"/>
</dbReference>
<keyword evidence="2" id="KW-1185">Reference proteome</keyword>
<gene>
    <name evidence="1" type="ORF">P5673_012824</name>
</gene>
<dbReference type="AlphaFoldDB" id="A0AAD9QM38"/>
<evidence type="ECO:0000313" key="2">
    <source>
        <dbReference type="Proteomes" id="UP001249851"/>
    </source>
</evidence>
<reference evidence="1" key="2">
    <citation type="journal article" date="2023" name="Science">
        <title>Genomic signatures of disease resistance in endangered staghorn corals.</title>
        <authorList>
            <person name="Vollmer S.V."/>
            <person name="Selwyn J.D."/>
            <person name="Despard B.A."/>
            <person name="Roesel C.L."/>
        </authorList>
    </citation>
    <scope>NUCLEOTIDE SEQUENCE</scope>
    <source>
        <strain evidence="1">K2</strain>
    </source>
</reference>
<comment type="caution">
    <text evidence="1">The sequence shown here is derived from an EMBL/GenBank/DDBJ whole genome shotgun (WGS) entry which is preliminary data.</text>
</comment>
<dbReference type="PANTHER" id="PTHR34349">
    <property type="entry name" value="PROTEIN PHOSPHATASE 1 REGULATORY SUBUNIT 32"/>
    <property type="match status" value="1"/>
</dbReference>
<name>A0AAD9QM38_ACRCE</name>
<dbReference type="PANTHER" id="PTHR34349:SF1">
    <property type="entry name" value="PROTEIN PHOSPHATASE 1 REGULATORY SUBUNIT 32"/>
    <property type="match status" value="1"/>
</dbReference>